<accession>X1C7R8</accession>
<feature type="non-terminal residue" evidence="1">
    <location>
        <position position="225"/>
    </location>
</feature>
<dbReference type="EMBL" id="BART01025661">
    <property type="protein sequence ID" value="GAH03427.1"/>
    <property type="molecule type" value="Genomic_DNA"/>
</dbReference>
<evidence type="ECO:0000313" key="1">
    <source>
        <dbReference type="EMBL" id="GAH03427.1"/>
    </source>
</evidence>
<dbReference type="InterPro" id="IPR045861">
    <property type="entry name" value="CorA_cytoplasmic_dom"/>
</dbReference>
<dbReference type="AlphaFoldDB" id="X1C7R8"/>
<name>X1C7R8_9ZZZZ</name>
<protein>
    <submittedName>
        <fullName evidence="1">Uncharacterized protein</fullName>
    </submittedName>
</protein>
<organism evidence="1">
    <name type="scientific">marine sediment metagenome</name>
    <dbReference type="NCBI Taxonomy" id="412755"/>
    <lineage>
        <taxon>unclassified sequences</taxon>
        <taxon>metagenomes</taxon>
        <taxon>ecological metagenomes</taxon>
    </lineage>
</organism>
<proteinExistence type="predicted"/>
<dbReference type="SUPFAM" id="SSF143865">
    <property type="entry name" value="CorA soluble domain-like"/>
    <property type="match status" value="1"/>
</dbReference>
<reference evidence="1" key="1">
    <citation type="journal article" date="2014" name="Front. Microbiol.">
        <title>High frequency of phylogenetically diverse reductive dehalogenase-homologous genes in deep subseafloor sedimentary metagenomes.</title>
        <authorList>
            <person name="Kawai M."/>
            <person name="Futagami T."/>
            <person name="Toyoda A."/>
            <person name="Takaki Y."/>
            <person name="Nishi S."/>
            <person name="Hori S."/>
            <person name="Arai W."/>
            <person name="Tsubouchi T."/>
            <person name="Morono Y."/>
            <person name="Uchiyama I."/>
            <person name="Ito T."/>
            <person name="Fujiyama A."/>
            <person name="Inagaki F."/>
            <person name="Takami H."/>
        </authorList>
    </citation>
    <scope>NUCLEOTIDE SEQUENCE</scope>
    <source>
        <strain evidence="1">Expedition CK06-06</strain>
    </source>
</reference>
<sequence>MKINFYETIDDSVKRIHDEVPYADWHKKLTWIDIRSDKRTEVTHHFEKLSILSEYRDVLEHPENYSVTKQIHGKVVVNIVVSDAKDIYKADYITFILDKDLVISILPESADLLDESLFPSHLRKNFSAFLDYIFHSITTGILTISNINIGLARNRIHHTEDILTIQPGELIPSELMTLENDIGRLTDIIEDQYVGFGILASLSSALPKNETVEHLEEMLKGFEVL</sequence>
<comment type="caution">
    <text evidence="1">The sequence shown here is derived from an EMBL/GenBank/DDBJ whole genome shotgun (WGS) entry which is preliminary data.</text>
</comment>
<gene>
    <name evidence="1" type="ORF">S01H4_46011</name>
</gene>